<evidence type="ECO:0000313" key="4">
    <source>
        <dbReference type="Proteomes" id="UP000030416"/>
    </source>
</evidence>
<evidence type="ECO:0000256" key="1">
    <source>
        <dbReference type="ARBA" id="ARBA00006987"/>
    </source>
</evidence>
<evidence type="ECO:0008006" key="5">
    <source>
        <dbReference type="Google" id="ProtNLM"/>
    </source>
</evidence>
<dbReference type="RefSeq" id="WP_036187949.1">
    <property type="nucleotide sequence ID" value="NZ_AVDA01000017.1"/>
</dbReference>
<dbReference type="SUPFAM" id="SSF53850">
    <property type="entry name" value="Periplasmic binding protein-like II"/>
    <property type="match status" value="1"/>
</dbReference>
<proteinExistence type="inferred from homology"/>
<accession>A0A0A3HYS0</accession>
<dbReference type="AlphaFoldDB" id="A0A0A3HYS0"/>
<evidence type="ECO:0000313" key="3">
    <source>
        <dbReference type="EMBL" id="KGR77609.1"/>
    </source>
</evidence>
<dbReference type="Proteomes" id="UP000030416">
    <property type="component" value="Unassembled WGS sequence"/>
</dbReference>
<dbReference type="PIRSF" id="PIRSF017082">
    <property type="entry name" value="YflP"/>
    <property type="match status" value="1"/>
</dbReference>
<feature type="chain" id="PRO_5002014146" description="ABC transporter substrate-binding protein" evidence="2">
    <location>
        <begin position="24"/>
        <end position="326"/>
    </location>
</feature>
<dbReference type="InterPro" id="IPR042100">
    <property type="entry name" value="Bug_dom1"/>
</dbReference>
<sequence>MRFLKLVSTLLLIVVLAACSTSASSGSTTNGSDYPSRTINITIPYAAGGSGDLQARIIAEFLQKELKQTVNVISKPGGAGSIGMNAVKSSKADGYNIILTAVGPSTLTPNSNDVGYTVTEDFEQIAQISEAPYGIAVNESSTVKSLDELLDQAKNNPKSVTYGTTGAGLHQHVVTSAFLATLDGVEMEHIPFEGGAEAVSALLGNHTTASVNTVSEIIPHNGNGLRILAVTSEERLEDLPEVPTFGELGFELIGNGAWFGFMAPKGTPEEIITTLDEAIKKALEDEDVIAQFKNAGLPIRYLNSQDFKTKVEQENVKNAEVIQSLK</sequence>
<dbReference type="EMBL" id="JPVN01000017">
    <property type="protein sequence ID" value="KGR77609.1"/>
    <property type="molecule type" value="Genomic_DNA"/>
</dbReference>
<dbReference type="Pfam" id="PF03401">
    <property type="entry name" value="TctC"/>
    <property type="match status" value="1"/>
</dbReference>
<dbReference type="eggNOG" id="COG3181">
    <property type="taxonomic scope" value="Bacteria"/>
</dbReference>
<dbReference type="CDD" id="cd07012">
    <property type="entry name" value="PBP2_Bug_TTT"/>
    <property type="match status" value="1"/>
</dbReference>
<feature type="signal peptide" evidence="2">
    <location>
        <begin position="1"/>
        <end position="23"/>
    </location>
</feature>
<dbReference type="Gene3D" id="3.40.190.10">
    <property type="entry name" value="Periplasmic binding protein-like II"/>
    <property type="match status" value="1"/>
</dbReference>
<comment type="caution">
    <text evidence="3">The sequence shown here is derived from an EMBL/GenBank/DDBJ whole genome shotgun (WGS) entry which is preliminary data.</text>
</comment>
<organism evidence="3 4">
    <name type="scientific">Ureibacillus manganicus DSM 26584</name>
    <dbReference type="NCBI Taxonomy" id="1384049"/>
    <lineage>
        <taxon>Bacteria</taxon>
        <taxon>Bacillati</taxon>
        <taxon>Bacillota</taxon>
        <taxon>Bacilli</taxon>
        <taxon>Bacillales</taxon>
        <taxon>Caryophanaceae</taxon>
        <taxon>Ureibacillus</taxon>
    </lineage>
</organism>
<dbReference type="OrthoDB" id="9780943at2"/>
<reference evidence="3 4" key="1">
    <citation type="submission" date="2014-02" db="EMBL/GenBank/DDBJ databases">
        <title>Draft genome sequence of Lysinibacillus manganicus DSM 26584T.</title>
        <authorList>
            <person name="Zhang F."/>
            <person name="Wang G."/>
            <person name="Zhang L."/>
        </authorList>
    </citation>
    <scope>NUCLEOTIDE SEQUENCE [LARGE SCALE GENOMIC DNA]</scope>
    <source>
        <strain evidence="3 4">DSM 26584</strain>
    </source>
</reference>
<dbReference type="Gene3D" id="3.40.190.150">
    <property type="entry name" value="Bordetella uptake gene, domain 1"/>
    <property type="match status" value="1"/>
</dbReference>
<name>A0A0A3HYS0_9BACL</name>
<dbReference type="PANTHER" id="PTHR42928:SF5">
    <property type="entry name" value="BLR1237 PROTEIN"/>
    <property type="match status" value="1"/>
</dbReference>
<dbReference type="PROSITE" id="PS51257">
    <property type="entry name" value="PROKAR_LIPOPROTEIN"/>
    <property type="match status" value="1"/>
</dbReference>
<keyword evidence="2" id="KW-0732">Signal</keyword>
<evidence type="ECO:0000256" key="2">
    <source>
        <dbReference type="SAM" id="SignalP"/>
    </source>
</evidence>
<protein>
    <recommendedName>
        <fullName evidence="5">ABC transporter substrate-binding protein</fullName>
    </recommendedName>
</protein>
<dbReference type="InterPro" id="IPR005064">
    <property type="entry name" value="BUG"/>
</dbReference>
<keyword evidence="4" id="KW-1185">Reference proteome</keyword>
<dbReference type="PANTHER" id="PTHR42928">
    <property type="entry name" value="TRICARBOXYLATE-BINDING PROTEIN"/>
    <property type="match status" value="1"/>
</dbReference>
<comment type="similarity">
    <text evidence="1">Belongs to the UPF0065 (bug) family.</text>
</comment>
<gene>
    <name evidence="3" type="ORF">CD29_14220</name>
</gene>
<dbReference type="STRING" id="1384049.CD29_14220"/>